<dbReference type="AlphaFoldDB" id="A0A6C0D0Y9"/>
<dbReference type="Gene3D" id="1.10.8.60">
    <property type="match status" value="1"/>
</dbReference>
<dbReference type="Pfam" id="PF00004">
    <property type="entry name" value="AAA"/>
    <property type="match status" value="1"/>
</dbReference>
<dbReference type="PANTHER" id="PTHR43718">
    <property type="entry name" value="LON PROTEASE"/>
    <property type="match status" value="1"/>
</dbReference>
<organism evidence="3">
    <name type="scientific">viral metagenome</name>
    <dbReference type="NCBI Taxonomy" id="1070528"/>
    <lineage>
        <taxon>unclassified sequences</taxon>
        <taxon>metagenomes</taxon>
        <taxon>organismal metagenomes</taxon>
    </lineage>
</organism>
<dbReference type="Gene3D" id="3.40.50.300">
    <property type="entry name" value="P-loop containing nucleotide triphosphate hydrolases"/>
    <property type="match status" value="1"/>
</dbReference>
<name>A0A6C0D0Y9_9ZZZZ</name>
<evidence type="ECO:0000256" key="1">
    <source>
        <dbReference type="SAM" id="MobiDB-lite"/>
    </source>
</evidence>
<evidence type="ECO:0000313" key="3">
    <source>
        <dbReference type="EMBL" id="QHT09764.1"/>
    </source>
</evidence>
<dbReference type="InterPro" id="IPR027417">
    <property type="entry name" value="P-loop_NTPase"/>
</dbReference>
<evidence type="ECO:0000259" key="2">
    <source>
        <dbReference type="SMART" id="SM00382"/>
    </source>
</evidence>
<sequence length="544" mass="63482">MSKKRISEFNDDDTQKSKKNKITSKYKLENMNMNKDKDKSDSEYNSESNSETESEMDTETQSSSDYEDEEETLKKIDPDAYNNLILVKNEILQTEPTLLKILKEPLLIKDKAHLFQIYEIYKSSMPNTDEWFELRDRVITLFTQAKIQFSQHAKYTTEQHIQMENELVTFKNTDTVLSIKYKILNLPTSKENKDVIYRRYQEFLETSSQSDEYGKLKNWLNWATNMPYDSLKLFPYNANNLRPFLQNVSRILDEELFGMTKVKEQILVFLNAKLLNPHMKRCNLGFLGPPGVGKTAISRLLAKILDYPFEQISFGGISNTEFLKGHDYTYIGSQPGEIVKCLKRMGSKNGILFLDEYDKISDNKNICSALLHITDPTQNSEYRDNFLSEITIDLSYLWFIFSMNKLPSDSALRDRIFYIEISGYNIEDKIKIVEHYLLKKALVNFNIFPTAIKFDKNAAAYLIERVCSRYDKGVRTIEKHIDELINKINFLVCNQDENGLLSGFNNISFNTKHKLSYPLLITNDLINTFIDSKEIDQYLNTMYL</sequence>
<dbReference type="GO" id="GO:0004252">
    <property type="term" value="F:serine-type endopeptidase activity"/>
    <property type="evidence" value="ECO:0007669"/>
    <property type="project" value="InterPro"/>
</dbReference>
<feature type="region of interest" description="Disordered" evidence="1">
    <location>
        <begin position="1"/>
        <end position="74"/>
    </location>
</feature>
<dbReference type="InterPro" id="IPR003959">
    <property type="entry name" value="ATPase_AAA_core"/>
</dbReference>
<dbReference type="PANTHER" id="PTHR43718:SF2">
    <property type="entry name" value="LON PROTEASE HOMOLOG, MITOCHONDRIAL"/>
    <property type="match status" value="1"/>
</dbReference>
<protein>
    <recommendedName>
        <fullName evidence="2">AAA+ ATPase domain-containing protein</fullName>
    </recommendedName>
</protein>
<dbReference type="SMART" id="SM00382">
    <property type="entry name" value="AAA"/>
    <property type="match status" value="1"/>
</dbReference>
<dbReference type="InterPro" id="IPR003593">
    <property type="entry name" value="AAA+_ATPase"/>
</dbReference>
<dbReference type="SUPFAM" id="SSF52540">
    <property type="entry name" value="P-loop containing nucleoside triphosphate hydrolases"/>
    <property type="match status" value="1"/>
</dbReference>
<dbReference type="GO" id="GO:0006515">
    <property type="term" value="P:protein quality control for misfolded or incompletely synthesized proteins"/>
    <property type="evidence" value="ECO:0007669"/>
    <property type="project" value="TreeGrafter"/>
</dbReference>
<dbReference type="GO" id="GO:0005524">
    <property type="term" value="F:ATP binding"/>
    <property type="evidence" value="ECO:0007669"/>
    <property type="project" value="InterPro"/>
</dbReference>
<proteinExistence type="predicted"/>
<dbReference type="GO" id="GO:0004176">
    <property type="term" value="F:ATP-dependent peptidase activity"/>
    <property type="evidence" value="ECO:0007669"/>
    <property type="project" value="InterPro"/>
</dbReference>
<dbReference type="InterPro" id="IPR027065">
    <property type="entry name" value="Lon_Prtase"/>
</dbReference>
<reference evidence="3" key="1">
    <citation type="journal article" date="2020" name="Nature">
        <title>Giant virus diversity and host interactions through global metagenomics.</title>
        <authorList>
            <person name="Schulz F."/>
            <person name="Roux S."/>
            <person name="Paez-Espino D."/>
            <person name="Jungbluth S."/>
            <person name="Walsh D.A."/>
            <person name="Denef V.J."/>
            <person name="McMahon K.D."/>
            <person name="Konstantinidis K.T."/>
            <person name="Eloe-Fadrosh E.A."/>
            <person name="Kyrpides N.C."/>
            <person name="Woyke T."/>
        </authorList>
    </citation>
    <scope>NUCLEOTIDE SEQUENCE</scope>
    <source>
        <strain evidence="3">GVMAG-M-3300023174-102</strain>
    </source>
</reference>
<dbReference type="GO" id="GO:0016887">
    <property type="term" value="F:ATP hydrolysis activity"/>
    <property type="evidence" value="ECO:0007669"/>
    <property type="project" value="InterPro"/>
</dbReference>
<feature type="compositionally biased region" description="Basic and acidic residues" evidence="1">
    <location>
        <begin position="1"/>
        <end position="16"/>
    </location>
</feature>
<dbReference type="EMBL" id="MN739515">
    <property type="protein sequence ID" value="QHT09764.1"/>
    <property type="molecule type" value="Genomic_DNA"/>
</dbReference>
<accession>A0A6C0D0Y9</accession>
<feature type="domain" description="AAA+ ATPase" evidence="2">
    <location>
        <begin position="280"/>
        <end position="423"/>
    </location>
</feature>